<dbReference type="HOGENOM" id="CLU_707602_0_0_5"/>
<dbReference type="CDD" id="cd09176">
    <property type="entry name" value="PLDc_unchar6"/>
    <property type="match status" value="1"/>
</dbReference>
<geneLocation type="plasmid" evidence="3 4">
    <name>pAtK84c</name>
</geneLocation>
<evidence type="ECO:0000313" key="3">
    <source>
        <dbReference type="EMBL" id="ACM31091.1"/>
    </source>
</evidence>
<evidence type="ECO:0000313" key="4">
    <source>
        <dbReference type="Proteomes" id="UP000001600"/>
    </source>
</evidence>
<evidence type="ECO:0000259" key="2">
    <source>
        <dbReference type="Pfam" id="PF13091"/>
    </source>
</evidence>
<dbReference type="SUPFAM" id="SSF56024">
    <property type="entry name" value="Phospholipase D/nuclease"/>
    <property type="match status" value="1"/>
</dbReference>
<feature type="region of interest" description="Disordered" evidence="1">
    <location>
        <begin position="381"/>
        <end position="406"/>
    </location>
</feature>
<dbReference type="EMBL" id="CP000631">
    <property type="protein sequence ID" value="ACM31091.1"/>
    <property type="molecule type" value="Genomic_DNA"/>
</dbReference>
<organism evidence="3 4">
    <name type="scientific">Rhizobium rhizogenes (strain K84 / ATCC BAA-868)</name>
    <name type="common">Agrobacterium radiobacter</name>
    <dbReference type="NCBI Taxonomy" id="311403"/>
    <lineage>
        <taxon>Bacteria</taxon>
        <taxon>Pseudomonadati</taxon>
        <taxon>Pseudomonadota</taxon>
        <taxon>Alphaproteobacteria</taxon>
        <taxon>Hyphomicrobiales</taxon>
        <taxon>Rhizobiaceae</taxon>
        <taxon>Rhizobium/Agrobacterium group</taxon>
        <taxon>Rhizobium</taxon>
    </lineage>
</organism>
<protein>
    <recommendedName>
        <fullName evidence="2">Phospholipase D-like domain-containing protein</fullName>
    </recommendedName>
</protein>
<accession>B9JPM2</accession>
<dbReference type="InterPro" id="IPR059166">
    <property type="entry name" value="PLD-like_cat"/>
</dbReference>
<keyword evidence="3" id="KW-0614">Plasmid</keyword>
<name>B9JPM2_RHIR8</name>
<proteinExistence type="predicted"/>
<gene>
    <name evidence="3" type="ordered locus">Arad_12002</name>
</gene>
<dbReference type="KEGG" id="ara:Arad_12002"/>
<dbReference type="Gene3D" id="3.30.870.10">
    <property type="entry name" value="Endonuclease Chain A"/>
    <property type="match status" value="1"/>
</dbReference>
<dbReference type="AlphaFoldDB" id="B9JPM2"/>
<sequence length="406" mass="45442">MPLSFKLVDSGWSDELDAGMRERPETVLIVCPFIKKQTIERLIFAHHPRDLRVITRFDLNAFNAGVSDMDALSLLLQSGAKIRGVVGVHSKMYIFGGNRAIVTSANLTEAAMFQNKEFGFAADDPFIAGQCQSYFDRLWAGTKHDLSQADIEQWRQILAPYRVGTRNSVSLPDFGETVNSASPLVLEPPTDAPTQSFVKFFGRADNRASLSMAIDEEVIRSGSHWACTYPRGKRPRQVRDGAIMFMARMVQARSDYIIYGRAIGREHRPILDDATPADVSLRAWKENWPHYVRVHDPVFINGPLSAGVSMVDMMTELGPDSFAPTQRNLNAGGGGNLNPRRAIMRKPHMELTPQAYKWIFDRLDKSMMRFGALDLTDPRFDLPAAQDNSPDALANTPQLSRQSPEE</sequence>
<feature type="domain" description="Phospholipase D-like" evidence="2">
    <location>
        <begin position="26"/>
        <end position="139"/>
    </location>
</feature>
<dbReference type="InterPro" id="IPR025202">
    <property type="entry name" value="PLD-like_dom"/>
</dbReference>
<feature type="compositionally biased region" description="Polar residues" evidence="1">
    <location>
        <begin position="395"/>
        <end position="406"/>
    </location>
</feature>
<reference evidence="3 4" key="1">
    <citation type="journal article" date="2009" name="J. Bacteriol.">
        <title>Genome sequences of three Agrobacterium biovars help elucidate the evolution of multichromosome genomes in bacteria.</title>
        <authorList>
            <person name="Slater S.C."/>
            <person name="Goldman B.S."/>
            <person name="Goodner B."/>
            <person name="Setubal J.C."/>
            <person name="Farrand S.K."/>
            <person name="Nester E.W."/>
            <person name="Burr T.J."/>
            <person name="Banta L."/>
            <person name="Dickerman A.W."/>
            <person name="Paulsen I."/>
            <person name="Otten L."/>
            <person name="Suen G."/>
            <person name="Welch R."/>
            <person name="Almeida N.F."/>
            <person name="Arnold F."/>
            <person name="Burton O.T."/>
            <person name="Du Z."/>
            <person name="Ewing A."/>
            <person name="Godsy E."/>
            <person name="Heisel S."/>
            <person name="Houmiel K.L."/>
            <person name="Jhaveri J."/>
            <person name="Lu J."/>
            <person name="Miller N.M."/>
            <person name="Norton S."/>
            <person name="Chen Q."/>
            <person name="Phoolcharoen W."/>
            <person name="Ohlin V."/>
            <person name="Ondrusek D."/>
            <person name="Pride N."/>
            <person name="Stricklin S.L."/>
            <person name="Sun J."/>
            <person name="Wheeler C."/>
            <person name="Wilson L."/>
            <person name="Zhu H."/>
            <person name="Wood D.W."/>
        </authorList>
    </citation>
    <scope>NUCLEOTIDE SEQUENCE [LARGE SCALE GENOMIC DNA]</scope>
    <source>
        <strain evidence="4">K84 / ATCC BAA-868</strain>
        <plasmid evidence="3 4">pAtK84c</plasmid>
    </source>
</reference>
<evidence type="ECO:0000256" key="1">
    <source>
        <dbReference type="SAM" id="MobiDB-lite"/>
    </source>
</evidence>
<dbReference type="Proteomes" id="UP000001600">
    <property type="component" value="Plasmid pAtK84c"/>
</dbReference>
<dbReference type="Pfam" id="PF13091">
    <property type="entry name" value="PLDc_2"/>
    <property type="match status" value="1"/>
</dbReference>